<dbReference type="Pfam" id="PF09413">
    <property type="entry name" value="DUF2007"/>
    <property type="match status" value="1"/>
</dbReference>
<dbReference type="AlphaFoldDB" id="A0A1M7Z3Y1"/>
<dbReference type="EMBL" id="FRXN01000001">
    <property type="protein sequence ID" value="SHO59581.1"/>
    <property type="molecule type" value="Genomic_DNA"/>
</dbReference>
<dbReference type="InterPro" id="IPR018551">
    <property type="entry name" value="DUF2007"/>
</dbReference>
<feature type="domain" description="DUF2007" evidence="1">
    <location>
        <begin position="24"/>
        <end position="73"/>
    </location>
</feature>
<proteinExistence type="predicted"/>
<protein>
    <submittedName>
        <fullName evidence="2">Putative signal transducing protein</fullName>
    </submittedName>
</protein>
<dbReference type="Proteomes" id="UP000184609">
    <property type="component" value="Unassembled WGS sequence"/>
</dbReference>
<reference evidence="3" key="1">
    <citation type="submission" date="2016-12" db="EMBL/GenBank/DDBJ databases">
        <authorList>
            <person name="Varghese N."/>
            <person name="Submissions S."/>
        </authorList>
    </citation>
    <scope>NUCLEOTIDE SEQUENCE [LARGE SCALE GENOMIC DNA]</scope>
    <source>
        <strain evidence="3">DSM 25035</strain>
    </source>
</reference>
<dbReference type="RefSeq" id="WP_073569907.1">
    <property type="nucleotide sequence ID" value="NZ_FRXN01000001.1"/>
</dbReference>
<gene>
    <name evidence="2" type="ORF">SAMN04488108_0219</name>
</gene>
<dbReference type="STRING" id="1073327.SAMN04488108_0219"/>
<sequence>MSARETYLFHHSCFDREQYLKELNLLAEHEIKFQVNDHSGPIQFKSPACGYFEAEILINETDFDRANDLLESLNTYGN</sequence>
<evidence type="ECO:0000313" key="3">
    <source>
        <dbReference type="Proteomes" id="UP000184609"/>
    </source>
</evidence>
<evidence type="ECO:0000313" key="2">
    <source>
        <dbReference type="EMBL" id="SHO59581.1"/>
    </source>
</evidence>
<organism evidence="2 3">
    <name type="scientific">Algoriphagus zhangzhouensis</name>
    <dbReference type="NCBI Taxonomy" id="1073327"/>
    <lineage>
        <taxon>Bacteria</taxon>
        <taxon>Pseudomonadati</taxon>
        <taxon>Bacteroidota</taxon>
        <taxon>Cytophagia</taxon>
        <taxon>Cytophagales</taxon>
        <taxon>Cyclobacteriaceae</taxon>
        <taxon>Algoriphagus</taxon>
    </lineage>
</organism>
<evidence type="ECO:0000259" key="1">
    <source>
        <dbReference type="Pfam" id="PF09413"/>
    </source>
</evidence>
<accession>A0A1M7Z3Y1</accession>
<name>A0A1M7Z3Y1_9BACT</name>
<keyword evidence="3" id="KW-1185">Reference proteome</keyword>